<keyword evidence="4" id="KW-1015">Disulfide bond</keyword>
<evidence type="ECO:0000256" key="4">
    <source>
        <dbReference type="ARBA" id="ARBA00023157"/>
    </source>
</evidence>
<evidence type="ECO:0000313" key="5">
    <source>
        <dbReference type="EMBL" id="KAF0308450.1"/>
    </source>
</evidence>
<evidence type="ECO:0008006" key="7">
    <source>
        <dbReference type="Google" id="ProtNLM"/>
    </source>
</evidence>
<dbReference type="InterPro" id="IPR036056">
    <property type="entry name" value="Fibrinogen-like_C"/>
</dbReference>
<evidence type="ECO:0000256" key="2">
    <source>
        <dbReference type="ARBA" id="ARBA00022734"/>
    </source>
</evidence>
<dbReference type="PANTHER" id="PTHR16146:SF46">
    <property type="entry name" value="INTELECTIN-1A-RELATED"/>
    <property type="match status" value="1"/>
</dbReference>
<reference evidence="5 6" key="1">
    <citation type="submission" date="2019-07" db="EMBL/GenBank/DDBJ databases">
        <title>Draft genome assembly of a fouling barnacle, Amphibalanus amphitrite (Darwin, 1854): The first reference genome for Thecostraca.</title>
        <authorList>
            <person name="Kim W."/>
        </authorList>
    </citation>
    <scope>NUCLEOTIDE SEQUENCE [LARGE SCALE GENOMIC DNA]</scope>
    <source>
        <strain evidence="5">SNU_AA5</strain>
        <tissue evidence="5">Soma without cirri and trophi</tissue>
    </source>
</reference>
<sequence length="210" mass="22907">MKWTKSVEFLILGIGRGTTSIHDPPLGVFLDPPLEADNVTVQPSCQAQPEPLPETFSSQDVSFDSKNRACARSCLQLRDQGGAPRDGIYWLTGMPVPVLCDFSHDGGGWTLLLTANSKSWDLLSVKSRREGAPTMADDYSILRHADAIRDLGNGTRFAYRIEAQAETGRQRWGGVWLAAASLQLCGRDGRPDGRPSSPAVRQVVLQGYGH</sequence>
<dbReference type="PANTHER" id="PTHR16146">
    <property type="entry name" value="INTELECTIN"/>
    <property type="match status" value="1"/>
</dbReference>
<gene>
    <name evidence="5" type="ORF">FJT64_020338</name>
</gene>
<dbReference type="AlphaFoldDB" id="A0A6A4WXP9"/>
<accession>A0A6A4WXP9</accession>
<keyword evidence="2" id="KW-0430">Lectin</keyword>
<keyword evidence="6" id="KW-1185">Reference proteome</keyword>
<keyword evidence="3" id="KW-0106">Calcium</keyword>
<dbReference type="GO" id="GO:0046872">
    <property type="term" value="F:metal ion binding"/>
    <property type="evidence" value="ECO:0007669"/>
    <property type="project" value="UniProtKB-KW"/>
</dbReference>
<dbReference type="GO" id="GO:0070492">
    <property type="term" value="F:oligosaccharide binding"/>
    <property type="evidence" value="ECO:0007669"/>
    <property type="project" value="TreeGrafter"/>
</dbReference>
<dbReference type="Proteomes" id="UP000440578">
    <property type="component" value="Unassembled WGS sequence"/>
</dbReference>
<dbReference type="InterPro" id="IPR014716">
    <property type="entry name" value="Fibrinogen_a/b/g_C_1"/>
</dbReference>
<evidence type="ECO:0000256" key="3">
    <source>
        <dbReference type="ARBA" id="ARBA00022837"/>
    </source>
</evidence>
<dbReference type="SUPFAM" id="SSF56496">
    <property type="entry name" value="Fibrinogen C-terminal domain-like"/>
    <property type="match status" value="1"/>
</dbReference>
<dbReference type="NCBIfam" id="NF040941">
    <property type="entry name" value="GGGWT_bact"/>
    <property type="match status" value="1"/>
</dbReference>
<proteinExistence type="predicted"/>
<name>A0A6A4WXP9_AMPAM</name>
<evidence type="ECO:0000313" key="6">
    <source>
        <dbReference type="Proteomes" id="UP000440578"/>
    </source>
</evidence>
<dbReference type="Gene3D" id="3.90.215.10">
    <property type="entry name" value="Gamma Fibrinogen, chain A, domain 1"/>
    <property type="match status" value="1"/>
</dbReference>
<keyword evidence="1" id="KW-0479">Metal-binding</keyword>
<dbReference type="EMBL" id="VIIS01000485">
    <property type="protein sequence ID" value="KAF0308450.1"/>
    <property type="molecule type" value="Genomic_DNA"/>
</dbReference>
<organism evidence="5 6">
    <name type="scientific">Amphibalanus amphitrite</name>
    <name type="common">Striped barnacle</name>
    <name type="synonym">Balanus amphitrite</name>
    <dbReference type="NCBI Taxonomy" id="1232801"/>
    <lineage>
        <taxon>Eukaryota</taxon>
        <taxon>Metazoa</taxon>
        <taxon>Ecdysozoa</taxon>
        <taxon>Arthropoda</taxon>
        <taxon>Crustacea</taxon>
        <taxon>Multicrustacea</taxon>
        <taxon>Cirripedia</taxon>
        <taxon>Thoracica</taxon>
        <taxon>Thoracicalcarea</taxon>
        <taxon>Balanomorpha</taxon>
        <taxon>Balanoidea</taxon>
        <taxon>Balanidae</taxon>
        <taxon>Amphibalaninae</taxon>
        <taxon>Amphibalanus</taxon>
    </lineage>
</organism>
<dbReference type="GO" id="GO:0005615">
    <property type="term" value="C:extracellular space"/>
    <property type="evidence" value="ECO:0007669"/>
    <property type="project" value="TreeGrafter"/>
</dbReference>
<protein>
    <recommendedName>
        <fullName evidence="7">Fibrinogen C-terminal domain-containing protein</fullName>
    </recommendedName>
</protein>
<comment type="caution">
    <text evidence="5">The sequence shown here is derived from an EMBL/GenBank/DDBJ whole genome shotgun (WGS) entry which is preliminary data.</text>
</comment>
<dbReference type="OrthoDB" id="5971203at2759"/>
<evidence type="ECO:0000256" key="1">
    <source>
        <dbReference type="ARBA" id="ARBA00022723"/>
    </source>
</evidence>